<reference evidence="2" key="2">
    <citation type="journal article" date="2014" name="ISME J.">
        <title>Microbial stratification in low pH oxic and suboxic macroscopic growths along an acid mine drainage.</title>
        <authorList>
            <person name="Mendez-Garcia C."/>
            <person name="Mesa V."/>
            <person name="Sprenger R.R."/>
            <person name="Richter M."/>
            <person name="Diez M.S."/>
            <person name="Solano J."/>
            <person name="Bargiela R."/>
            <person name="Golyshina O.V."/>
            <person name="Manteca A."/>
            <person name="Ramos J.L."/>
            <person name="Gallego J.R."/>
            <person name="Llorente I."/>
            <person name="Martins Dos Santos V.A."/>
            <person name="Jensen O.N."/>
            <person name="Pelaez A.I."/>
            <person name="Sanchez J."/>
            <person name="Ferrer M."/>
        </authorList>
    </citation>
    <scope>NUCLEOTIDE SEQUENCE</scope>
</reference>
<dbReference type="AlphaFoldDB" id="T1B0N7"/>
<dbReference type="Pfam" id="PF01992">
    <property type="entry name" value="vATP-synt_AC39"/>
    <property type="match status" value="1"/>
</dbReference>
<evidence type="ECO:0000313" key="2">
    <source>
        <dbReference type="EMBL" id="EQD62118.1"/>
    </source>
</evidence>
<dbReference type="SUPFAM" id="SSF103486">
    <property type="entry name" value="V-type ATP synthase subunit C"/>
    <property type="match status" value="1"/>
</dbReference>
<dbReference type="InterPro" id="IPR035067">
    <property type="entry name" value="V-type_ATPase_csu/dsu"/>
</dbReference>
<dbReference type="InterPro" id="IPR036079">
    <property type="entry name" value="ATPase_csu/dsu_sf"/>
</dbReference>
<dbReference type="GO" id="GO:0046961">
    <property type="term" value="F:proton-transporting ATPase activity, rotational mechanism"/>
    <property type="evidence" value="ECO:0007669"/>
    <property type="project" value="InterPro"/>
</dbReference>
<protein>
    <submittedName>
        <fullName evidence="2">V-type ATP synthase subunit C</fullName>
    </submittedName>
</protein>
<dbReference type="PANTHER" id="PTHR38682">
    <property type="entry name" value="V-TYPE ATP SYNTHASE SUBUNIT C"/>
    <property type="match status" value="1"/>
</dbReference>
<feature type="non-terminal residue" evidence="2">
    <location>
        <position position="1"/>
    </location>
</feature>
<accession>T1B0N7</accession>
<sequence>SHPGPRGRYAGEEAFEVGINRQFVRLNRFAYQSAPFAGKPVVGAYLRRWDVENIGLILSAKAYGRLLSDTETFLISDRESAEAPGAGLLGIDDLRGLLALPSVEAVANQLVKFGYGSVLLENLEAFHSRPDVFFLVQALERQYLEQLRGAVRFFQGDEWVVRQFVSQELDRRNVLALLKGVELHIPPEELTTFFLEGGSLSAKAFADLCALPGVAEVVSGLGNAFP</sequence>
<dbReference type="InterPro" id="IPR002843">
    <property type="entry name" value="ATPase_V0-cplx_csu/dsu"/>
</dbReference>
<comment type="similarity">
    <text evidence="1">Belongs to the V-ATPase V0D/AC39 subunit family.</text>
</comment>
<dbReference type="PANTHER" id="PTHR38682:SF1">
    <property type="entry name" value="V-TYPE ATP SYNTHASE SUBUNIT C"/>
    <property type="match status" value="1"/>
</dbReference>
<reference evidence="2" key="1">
    <citation type="submission" date="2013-08" db="EMBL/GenBank/DDBJ databases">
        <authorList>
            <person name="Mendez C."/>
            <person name="Richter M."/>
            <person name="Ferrer M."/>
            <person name="Sanchez J."/>
        </authorList>
    </citation>
    <scope>NUCLEOTIDE SEQUENCE</scope>
</reference>
<name>T1B0N7_9ZZZZ</name>
<dbReference type="InterPro" id="IPR050873">
    <property type="entry name" value="V-ATPase_V0D/AC39_subunit"/>
</dbReference>
<proteinExistence type="inferred from homology"/>
<dbReference type="Gene3D" id="1.20.1690.10">
    <property type="entry name" value="V-type ATP synthase subunit C domain"/>
    <property type="match status" value="1"/>
</dbReference>
<gene>
    <name evidence="2" type="ORF">B1B_07412</name>
</gene>
<evidence type="ECO:0000256" key="1">
    <source>
        <dbReference type="ARBA" id="ARBA00006709"/>
    </source>
</evidence>
<organism evidence="2">
    <name type="scientific">mine drainage metagenome</name>
    <dbReference type="NCBI Taxonomy" id="410659"/>
    <lineage>
        <taxon>unclassified sequences</taxon>
        <taxon>metagenomes</taxon>
        <taxon>ecological metagenomes</taxon>
    </lineage>
</organism>
<dbReference type="EMBL" id="AUZY01004713">
    <property type="protein sequence ID" value="EQD62118.1"/>
    <property type="molecule type" value="Genomic_DNA"/>
</dbReference>
<comment type="caution">
    <text evidence="2">The sequence shown here is derived from an EMBL/GenBank/DDBJ whole genome shotgun (WGS) entry which is preliminary data.</text>
</comment>